<dbReference type="EMBL" id="WEGJ01000015">
    <property type="protein sequence ID" value="MQY13812.1"/>
    <property type="molecule type" value="Genomic_DNA"/>
</dbReference>
<dbReference type="Proteomes" id="UP000466345">
    <property type="component" value="Unassembled WGS sequence"/>
</dbReference>
<protein>
    <submittedName>
        <fullName evidence="1">Uncharacterized protein</fullName>
    </submittedName>
</protein>
<dbReference type="RefSeq" id="WP_153453868.1">
    <property type="nucleotide sequence ID" value="NZ_WEGJ01000015.1"/>
</dbReference>
<organism evidence="1 2">
    <name type="scientific">Streptomyces smaragdinus</name>
    <dbReference type="NCBI Taxonomy" id="2585196"/>
    <lineage>
        <taxon>Bacteria</taxon>
        <taxon>Bacillati</taxon>
        <taxon>Actinomycetota</taxon>
        <taxon>Actinomycetes</taxon>
        <taxon>Kitasatosporales</taxon>
        <taxon>Streptomycetaceae</taxon>
        <taxon>Streptomyces</taxon>
    </lineage>
</organism>
<evidence type="ECO:0000313" key="1">
    <source>
        <dbReference type="EMBL" id="MQY13812.1"/>
    </source>
</evidence>
<comment type="caution">
    <text evidence="1">The sequence shown here is derived from an EMBL/GenBank/DDBJ whole genome shotgun (WGS) entry which is preliminary data.</text>
</comment>
<name>A0A7K0CLC4_9ACTN</name>
<keyword evidence="2" id="KW-1185">Reference proteome</keyword>
<dbReference type="AlphaFoldDB" id="A0A7K0CLC4"/>
<dbReference type="OrthoDB" id="4238821at2"/>
<proteinExistence type="predicted"/>
<evidence type="ECO:0000313" key="2">
    <source>
        <dbReference type="Proteomes" id="UP000466345"/>
    </source>
</evidence>
<accession>A0A7K0CLC4</accession>
<reference evidence="1 2" key="1">
    <citation type="submission" date="2019-10" db="EMBL/GenBank/DDBJ databases">
        <title>Streptomyces smaragdinus sp. nov. and Streptomyces fabii sp. nov., isolated from the gut of fungus growing-termite Macrotermes natalensis.</title>
        <authorList>
            <person name="Schwitalla J."/>
            <person name="Benndorf R."/>
            <person name="Martin K."/>
            <person name="De Beer W."/>
            <person name="Kaster A.-K."/>
            <person name="Vollmers J."/>
            <person name="Poulsen M."/>
            <person name="Beemelmanns C."/>
        </authorList>
    </citation>
    <scope>NUCLEOTIDE SEQUENCE [LARGE SCALE GENOMIC DNA]</scope>
    <source>
        <strain evidence="1 2">RB5</strain>
    </source>
</reference>
<gene>
    <name evidence="1" type="ORF">SRB5_39670</name>
</gene>
<sequence>MGLDADRMARIAATTERVRPFWEADHDPNRLQERLVELDCHGLDAFLVTKELMRCDTGEVQLAFFGAPCRDAERRFHNAFVDALEQEADAAEDQALDPDHR</sequence>